<comment type="similarity">
    <text evidence="2">Belongs to the methyltransferase superfamily. L-isoaspartyl/D-aspartyl protein methyltransferase family.</text>
</comment>
<keyword evidence="6 12" id="KW-0489">Methyltransferase</keyword>
<dbReference type="PANTHER" id="PTHR11579:SF0">
    <property type="entry name" value="PROTEIN-L-ISOASPARTATE(D-ASPARTATE) O-METHYLTRANSFERASE"/>
    <property type="match status" value="1"/>
</dbReference>
<keyword evidence="8" id="KW-0949">S-adenosyl-L-methionine</keyword>
<comment type="subcellular location">
    <subcellularLocation>
        <location evidence="1">Cytoplasm</location>
    </subcellularLocation>
</comment>
<evidence type="ECO:0000256" key="7">
    <source>
        <dbReference type="ARBA" id="ARBA00022679"/>
    </source>
</evidence>
<dbReference type="GO" id="GO:0032259">
    <property type="term" value="P:methylation"/>
    <property type="evidence" value="ECO:0007669"/>
    <property type="project" value="UniProtKB-KW"/>
</dbReference>
<dbReference type="RefSeq" id="WP_311602254.1">
    <property type="nucleotide sequence ID" value="NZ_JAVREM010000049.1"/>
</dbReference>
<evidence type="ECO:0000256" key="4">
    <source>
        <dbReference type="ARBA" id="ARBA00013346"/>
    </source>
</evidence>
<dbReference type="Pfam" id="PF01135">
    <property type="entry name" value="PCMT"/>
    <property type="match status" value="1"/>
</dbReference>
<evidence type="ECO:0000256" key="11">
    <source>
        <dbReference type="ARBA" id="ARBA00031350"/>
    </source>
</evidence>
<evidence type="ECO:0000256" key="2">
    <source>
        <dbReference type="ARBA" id="ARBA00005369"/>
    </source>
</evidence>
<evidence type="ECO:0000256" key="10">
    <source>
        <dbReference type="ARBA" id="ARBA00031323"/>
    </source>
</evidence>
<evidence type="ECO:0000256" key="9">
    <source>
        <dbReference type="ARBA" id="ARBA00030757"/>
    </source>
</evidence>
<evidence type="ECO:0000256" key="6">
    <source>
        <dbReference type="ARBA" id="ARBA00022603"/>
    </source>
</evidence>
<dbReference type="GO" id="GO:0008168">
    <property type="term" value="F:methyltransferase activity"/>
    <property type="evidence" value="ECO:0007669"/>
    <property type="project" value="UniProtKB-KW"/>
</dbReference>
<dbReference type="Proteomes" id="UP001183420">
    <property type="component" value="Unassembled WGS sequence"/>
</dbReference>
<name>A0ABU2LWJ1_9ACTN</name>
<dbReference type="CDD" id="cd02440">
    <property type="entry name" value="AdoMet_MTases"/>
    <property type="match status" value="1"/>
</dbReference>
<evidence type="ECO:0000256" key="3">
    <source>
        <dbReference type="ARBA" id="ARBA00011890"/>
    </source>
</evidence>
<evidence type="ECO:0000256" key="8">
    <source>
        <dbReference type="ARBA" id="ARBA00022691"/>
    </source>
</evidence>
<reference evidence="13" key="1">
    <citation type="submission" date="2023-07" db="EMBL/GenBank/DDBJ databases">
        <title>30 novel species of actinomycetes from the DSMZ collection.</title>
        <authorList>
            <person name="Nouioui I."/>
        </authorList>
    </citation>
    <scope>NUCLEOTIDE SEQUENCE [LARGE SCALE GENOMIC DNA]</scope>
    <source>
        <strain evidence="13">DSM 44918</strain>
    </source>
</reference>
<accession>A0ABU2LWJ1</accession>
<keyword evidence="5" id="KW-0963">Cytoplasm</keyword>
<gene>
    <name evidence="12" type="ORF">RNC47_26570</name>
</gene>
<dbReference type="InterPro" id="IPR029063">
    <property type="entry name" value="SAM-dependent_MTases_sf"/>
</dbReference>
<keyword evidence="13" id="KW-1185">Reference proteome</keyword>
<keyword evidence="7" id="KW-0808">Transferase</keyword>
<evidence type="ECO:0000313" key="13">
    <source>
        <dbReference type="Proteomes" id="UP001183420"/>
    </source>
</evidence>
<dbReference type="InterPro" id="IPR000682">
    <property type="entry name" value="PCMT"/>
</dbReference>
<protein>
    <recommendedName>
        <fullName evidence="4">Protein-L-isoaspartate O-methyltransferase</fullName>
        <ecNumber evidence="3">2.1.1.77</ecNumber>
    </recommendedName>
    <alternativeName>
        <fullName evidence="11">L-isoaspartyl protein carboxyl methyltransferase</fullName>
    </alternativeName>
    <alternativeName>
        <fullName evidence="9">Protein L-isoaspartyl methyltransferase</fullName>
    </alternativeName>
    <alternativeName>
        <fullName evidence="10">Protein-beta-aspartate methyltransferase</fullName>
    </alternativeName>
</protein>
<dbReference type="PANTHER" id="PTHR11579">
    <property type="entry name" value="PROTEIN-L-ISOASPARTATE O-METHYLTRANSFERASE"/>
    <property type="match status" value="1"/>
</dbReference>
<proteinExistence type="inferred from homology"/>
<comment type="caution">
    <text evidence="12">The sequence shown here is derived from an EMBL/GenBank/DDBJ whole genome shotgun (WGS) entry which is preliminary data.</text>
</comment>
<evidence type="ECO:0000256" key="1">
    <source>
        <dbReference type="ARBA" id="ARBA00004496"/>
    </source>
</evidence>
<sequence>MSVSNIPARWGELDSAMAESGCWPARSPWIREAAASLLRHDFAADQLWYWDGYGYQPVDRGRDADGWAAQVYAGPHDAAITQITDGRPSSSLSAPAVVADMLDSLLLEPGHRVLELGAGTGWNAALLAHRVGPGLVISVEVDDALAATARTRLERAGVKAEVEVGDGAAGWPAEAPYDRIIATYAVEEVPWAWVEQTVPGGRIVTPWGRLGHVALTVAADGRSASGWIQGLAQFMPARGSARFRTWQEVRGDGPAEHERPLTRDLAPLHDNPHLLFALRIALPTVQIITRTEGGNVTAWVHDGASSWATLDGSQSMTYSGGPHDLAADLDHAWAHWTEKGMPDLYDFGMTVREESQVIWCRDPSTGPYWPATMPSIANPR</sequence>
<dbReference type="EMBL" id="JAVREM010000049">
    <property type="protein sequence ID" value="MDT0321905.1"/>
    <property type="molecule type" value="Genomic_DNA"/>
</dbReference>
<dbReference type="PROSITE" id="PS01279">
    <property type="entry name" value="PCMT"/>
    <property type="match status" value="1"/>
</dbReference>
<organism evidence="12 13">
    <name type="scientific">Streptomyces millisiae</name>
    <dbReference type="NCBI Taxonomy" id="3075542"/>
    <lineage>
        <taxon>Bacteria</taxon>
        <taxon>Bacillati</taxon>
        <taxon>Actinomycetota</taxon>
        <taxon>Actinomycetes</taxon>
        <taxon>Kitasatosporales</taxon>
        <taxon>Streptomycetaceae</taxon>
        <taxon>Streptomyces</taxon>
    </lineage>
</organism>
<dbReference type="EC" id="2.1.1.77" evidence="3"/>
<evidence type="ECO:0000313" key="12">
    <source>
        <dbReference type="EMBL" id="MDT0321905.1"/>
    </source>
</evidence>
<dbReference type="Gene3D" id="3.40.50.150">
    <property type="entry name" value="Vaccinia Virus protein VP39"/>
    <property type="match status" value="1"/>
</dbReference>
<dbReference type="SUPFAM" id="SSF53335">
    <property type="entry name" value="S-adenosyl-L-methionine-dependent methyltransferases"/>
    <property type="match status" value="1"/>
</dbReference>
<evidence type="ECO:0000256" key="5">
    <source>
        <dbReference type="ARBA" id="ARBA00022490"/>
    </source>
</evidence>